<organism evidence="1 2">
    <name type="scientific">Lactococcus lactis subsp. lactis</name>
    <name type="common">Streptococcus lactis</name>
    <dbReference type="NCBI Taxonomy" id="1360"/>
    <lineage>
        <taxon>Bacteria</taxon>
        <taxon>Bacillati</taxon>
        <taxon>Bacillota</taxon>
        <taxon>Bacilli</taxon>
        <taxon>Lactobacillales</taxon>
        <taxon>Streptococcaceae</taxon>
        <taxon>Lactococcus</taxon>
    </lineage>
</organism>
<comment type="caution">
    <text evidence="1">The sequence shown here is derived from an EMBL/GenBank/DDBJ whole genome shotgun (WGS) entry which is preliminary data.</text>
</comment>
<gene>
    <name evidence="1" type="ORF">LMG9449_0198</name>
</gene>
<evidence type="ECO:0000313" key="2">
    <source>
        <dbReference type="Proteomes" id="UP000053612"/>
    </source>
</evidence>
<dbReference type="AlphaFoldDB" id="A0A0V8E9Q1"/>
<accession>A0A0V8E9Q1</accession>
<dbReference type="Proteomes" id="UP000053612">
    <property type="component" value="Unassembled WGS sequence"/>
</dbReference>
<dbReference type="EMBL" id="LKLS01000010">
    <property type="protein sequence ID" value="KSU22363.1"/>
    <property type="molecule type" value="Genomic_DNA"/>
</dbReference>
<sequence length="70" mass="8023">MTNICFHLIIIWALSSLTKESFFVLDRNSNRSIGISCQQKSKKITDRNFFTENKQLNNLSVKSTSLSVLL</sequence>
<reference evidence="2" key="1">
    <citation type="submission" date="2015-10" db="EMBL/GenBank/DDBJ databases">
        <title>Draft Genome Sequences of 11 Lactococcus lactis subspecies cremoris strains.</title>
        <authorList>
            <person name="Wels M."/>
            <person name="Backus L."/>
            <person name="Boekhorst J."/>
            <person name="Dijkstra A."/>
            <person name="Beerthuizen M."/>
            <person name="Kelly W."/>
            <person name="Siezen R."/>
            <person name="Bachmann H."/>
            <person name="Van Hijum S."/>
        </authorList>
    </citation>
    <scope>NUCLEOTIDE SEQUENCE [LARGE SCALE GENOMIC DNA]</scope>
    <source>
        <strain evidence="2">LMG9449</strain>
    </source>
</reference>
<proteinExistence type="predicted"/>
<name>A0A0V8E9Q1_LACLL</name>
<protein>
    <submittedName>
        <fullName evidence="1">Uncharacterized protein</fullName>
    </submittedName>
</protein>
<dbReference type="PATRIC" id="fig|1360.109.peg.426"/>
<evidence type="ECO:0000313" key="1">
    <source>
        <dbReference type="EMBL" id="KSU22363.1"/>
    </source>
</evidence>